<keyword evidence="4" id="KW-1185">Reference proteome</keyword>
<evidence type="ECO:0000313" key="3">
    <source>
        <dbReference type="EMBL" id="TGV04431.1"/>
    </source>
</evidence>
<dbReference type="EMBL" id="SRSO01000002">
    <property type="protein sequence ID" value="TGV04431.1"/>
    <property type="molecule type" value="Genomic_DNA"/>
</dbReference>
<name>A0A4S1E187_9FLAO</name>
<dbReference type="Pfam" id="PF13439">
    <property type="entry name" value="Glyco_transf_4"/>
    <property type="match status" value="1"/>
</dbReference>
<sequence length="381" mass="43718">MKVGYITSEYPHPKVKQAAGIATSIKNLSIALVKKGVEVVVFVYGQNNSEIIYDEGVEIHLIKKETYRVFAWYYYRKHIQNYVNKIAEKKNIDILEAADWTGISAFMNLRVPLVIRFHGSDAYFCKLENRKQKFKNFMFEKMALHKAKAYIAPTTYAGIETAKIFGLNKNKIKTIHYGLQLENFENNTPKVYYRNTILYIGTIIRKKGVLELAEIFNKVLKQNSEARLILIGNDASDIKTGEKSTYKLMEQILSKEAKKRVDYLGKIPYSKVKQYIKNAHVCTFPSFAETLGMVTIESMAMQKPVVNTSIGWGQELIDDSVNGYLVHPTEIDEYANRLLELLNDEDLCLKIGNAAREKVEILFDIEKNANINIEYYKSIIS</sequence>
<feature type="domain" description="Glycosyl transferase family 1" evidence="1">
    <location>
        <begin position="194"/>
        <end position="357"/>
    </location>
</feature>
<dbReference type="InterPro" id="IPR001296">
    <property type="entry name" value="Glyco_trans_1"/>
</dbReference>
<dbReference type="Pfam" id="PF00534">
    <property type="entry name" value="Glycos_transf_1"/>
    <property type="match status" value="1"/>
</dbReference>
<evidence type="ECO:0000259" key="1">
    <source>
        <dbReference type="Pfam" id="PF00534"/>
    </source>
</evidence>
<dbReference type="Proteomes" id="UP000307602">
    <property type="component" value="Unassembled WGS sequence"/>
</dbReference>
<dbReference type="PANTHER" id="PTHR45947">
    <property type="entry name" value="SULFOQUINOVOSYL TRANSFERASE SQD2"/>
    <property type="match status" value="1"/>
</dbReference>
<comment type="caution">
    <text evidence="3">The sequence shown here is derived from an EMBL/GenBank/DDBJ whole genome shotgun (WGS) entry which is preliminary data.</text>
</comment>
<evidence type="ECO:0000259" key="2">
    <source>
        <dbReference type="Pfam" id="PF13439"/>
    </source>
</evidence>
<accession>A0A4S1E187</accession>
<feature type="domain" description="Glycosyltransferase subfamily 4-like N-terminal" evidence="2">
    <location>
        <begin position="20"/>
        <end position="182"/>
    </location>
</feature>
<dbReference type="Gene3D" id="3.40.50.2000">
    <property type="entry name" value="Glycogen Phosphorylase B"/>
    <property type="match status" value="2"/>
</dbReference>
<proteinExistence type="predicted"/>
<dbReference type="InterPro" id="IPR028098">
    <property type="entry name" value="Glyco_trans_4-like_N"/>
</dbReference>
<dbReference type="RefSeq" id="WP_135875188.1">
    <property type="nucleotide sequence ID" value="NZ_SRSO01000002.1"/>
</dbReference>
<dbReference type="OrthoDB" id="502646at2"/>
<keyword evidence="3" id="KW-0808">Transferase</keyword>
<gene>
    <name evidence="3" type="ORF">EM932_02590</name>
</gene>
<protein>
    <submittedName>
        <fullName evidence="3">Glycosyltransferase family 1 protein</fullName>
    </submittedName>
</protein>
<reference evidence="3 4" key="1">
    <citation type="submission" date="2019-04" db="EMBL/GenBank/DDBJ databases">
        <authorList>
            <person name="Liu A."/>
        </authorList>
    </citation>
    <scope>NUCLEOTIDE SEQUENCE [LARGE SCALE GENOMIC DNA]</scope>
    <source>
        <strain evidence="3 4">RZ03</strain>
    </source>
</reference>
<dbReference type="AlphaFoldDB" id="A0A4S1E187"/>
<dbReference type="InterPro" id="IPR050194">
    <property type="entry name" value="Glycosyltransferase_grp1"/>
</dbReference>
<dbReference type="SUPFAM" id="SSF53756">
    <property type="entry name" value="UDP-Glycosyltransferase/glycogen phosphorylase"/>
    <property type="match status" value="1"/>
</dbReference>
<dbReference type="PANTHER" id="PTHR45947:SF3">
    <property type="entry name" value="SULFOQUINOVOSYL TRANSFERASE SQD2"/>
    <property type="match status" value="1"/>
</dbReference>
<dbReference type="GO" id="GO:0016757">
    <property type="term" value="F:glycosyltransferase activity"/>
    <property type="evidence" value="ECO:0007669"/>
    <property type="project" value="InterPro"/>
</dbReference>
<dbReference type="CDD" id="cd03801">
    <property type="entry name" value="GT4_PimA-like"/>
    <property type="match status" value="1"/>
</dbReference>
<organism evidence="3 4">
    <name type="scientific">Flavivirga rizhaonensis</name>
    <dbReference type="NCBI Taxonomy" id="2559571"/>
    <lineage>
        <taxon>Bacteria</taxon>
        <taxon>Pseudomonadati</taxon>
        <taxon>Bacteroidota</taxon>
        <taxon>Flavobacteriia</taxon>
        <taxon>Flavobacteriales</taxon>
        <taxon>Flavobacteriaceae</taxon>
        <taxon>Flavivirga</taxon>
    </lineage>
</organism>
<evidence type="ECO:0000313" key="4">
    <source>
        <dbReference type="Proteomes" id="UP000307602"/>
    </source>
</evidence>